<dbReference type="STRING" id="459349.CLOAM1406"/>
<accession>B0VJ57</accession>
<gene>
    <name evidence="3" type="ordered locus">CLOAM1406</name>
</gene>
<dbReference type="SUPFAM" id="SSF53300">
    <property type="entry name" value="vWA-like"/>
    <property type="match status" value="1"/>
</dbReference>
<feature type="domain" description="VWFA" evidence="2">
    <location>
        <begin position="90"/>
        <end position="277"/>
    </location>
</feature>
<evidence type="ECO:0000313" key="3">
    <source>
        <dbReference type="EMBL" id="CAO81258.1"/>
    </source>
</evidence>
<keyword evidence="1" id="KW-0812">Transmembrane</keyword>
<feature type="transmembrane region" description="Helical" evidence="1">
    <location>
        <begin position="52"/>
        <end position="73"/>
    </location>
</feature>
<dbReference type="InterPro" id="IPR050768">
    <property type="entry name" value="UPF0353/GerABKA_families"/>
</dbReference>
<dbReference type="Pfam" id="PF07584">
    <property type="entry name" value="BatA"/>
    <property type="match status" value="1"/>
</dbReference>
<dbReference type="OrthoDB" id="9807628at2"/>
<reference evidence="3 4" key="1">
    <citation type="journal article" date="2008" name="J. Bacteriol.">
        <title>'Candidatus Cloacamonas acidaminovorans': genome sequence reconstruction provides a first glimpse of a new bacterial division.</title>
        <authorList>
            <person name="Pelletier E."/>
            <person name="Kreimeyer A."/>
            <person name="Bocs S."/>
            <person name="Rouy Z."/>
            <person name="Gyapay G."/>
            <person name="Chouari R."/>
            <person name="Riviere D."/>
            <person name="Ganesan A."/>
            <person name="Daegelen P."/>
            <person name="Sghir A."/>
            <person name="Cohen G.N."/>
            <person name="Medigue C."/>
            <person name="Weissenbach J."/>
            <person name="Le Paslier D."/>
        </authorList>
    </citation>
    <scope>NUCLEOTIDE SEQUENCE [LARGE SCALE GENOMIC DNA]</scope>
    <source>
        <strain evidence="4">Evry</strain>
    </source>
</reference>
<feature type="transmembrane region" description="Helical" evidence="1">
    <location>
        <begin position="296"/>
        <end position="313"/>
    </location>
</feature>
<organism evidence="3 4">
    <name type="scientific">Cloacimonas acidaminovorans (strain Evry)</name>
    <dbReference type="NCBI Taxonomy" id="459349"/>
    <lineage>
        <taxon>Bacteria</taxon>
        <taxon>Pseudomonadati</taxon>
        <taxon>Candidatus Cloacimonadota</taxon>
        <taxon>Candidatus Cloacimonadia</taxon>
        <taxon>Candidatus Cloacimonadales</taxon>
        <taxon>Candidatus Cloacimonadaceae</taxon>
        <taxon>Candidatus Cloacimonas</taxon>
    </lineage>
</organism>
<dbReference type="SMART" id="SM00327">
    <property type="entry name" value="VWA"/>
    <property type="match status" value="1"/>
</dbReference>
<dbReference type="HOGENOM" id="CLU_024570_1_0_0"/>
<dbReference type="InterPro" id="IPR024163">
    <property type="entry name" value="Aerotolerance_reg_N"/>
</dbReference>
<evidence type="ECO:0000256" key="1">
    <source>
        <dbReference type="SAM" id="Phobius"/>
    </source>
</evidence>
<dbReference type="KEGG" id="caci:CLOAM1406"/>
<sequence length="331" mass="37332">MNIANPSYLALLALCLVFLLLLIGRERKLKRRFAKYAELHLREHYYHSHSPFWTGFKLFLSILALSCIIIALARPQWDYENKELQSSGMDIIFALDVSKSMDATDMMPSRLLRAILQIGSFLEQVKTDRIGIIAFAGTATLQCPLTDDYEAVRIVLNGLNSNTVEIPGTDIGSALRLAENAFPEGSKSKTLVLISDGEDLQHSALREARILKTKGIRVYTMGVGSPEGTIIRHPETGEEVKSKLDEATLQEIARITEGEYYRVTPGGEEIQLILKRIYESESTRRGKKVTILKEQYYLFGILAIILLMIESFIDPRKRKRGIMAAEKSNEH</sequence>
<keyword evidence="1" id="KW-1133">Transmembrane helix</keyword>
<dbReference type="Pfam" id="PF13519">
    <property type="entry name" value="VWA_2"/>
    <property type="match status" value="1"/>
</dbReference>
<keyword evidence="1" id="KW-0472">Membrane</keyword>
<evidence type="ECO:0000259" key="2">
    <source>
        <dbReference type="PROSITE" id="PS50234"/>
    </source>
</evidence>
<dbReference type="Gene3D" id="3.40.50.410">
    <property type="entry name" value="von Willebrand factor, type A domain"/>
    <property type="match status" value="1"/>
</dbReference>
<dbReference type="AlphaFoldDB" id="B0VJ57"/>
<dbReference type="PROSITE" id="PS50234">
    <property type="entry name" value="VWFA"/>
    <property type="match status" value="1"/>
</dbReference>
<proteinExistence type="predicted"/>
<dbReference type="EMBL" id="CU466930">
    <property type="protein sequence ID" value="CAO81258.1"/>
    <property type="molecule type" value="Genomic_DNA"/>
</dbReference>
<dbReference type="PANTHER" id="PTHR22550:SF14">
    <property type="entry name" value="VWFA DOMAIN-CONTAINING PROTEIN"/>
    <property type="match status" value="1"/>
</dbReference>
<keyword evidence="4" id="KW-1185">Reference proteome</keyword>
<dbReference type="Proteomes" id="UP000002019">
    <property type="component" value="Chromosome"/>
</dbReference>
<dbReference type="PANTHER" id="PTHR22550">
    <property type="entry name" value="SPORE GERMINATION PROTEIN"/>
    <property type="match status" value="1"/>
</dbReference>
<dbReference type="eggNOG" id="COG2304">
    <property type="taxonomic scope" value="Bacteria"/>
</dbReference>
<evidence type="ECO:0000313" key="4">
    <source>
        <dbReference type="Proteomes" id="UP000002019"/>
    </source>
</evidence>
<dbReference type="InterPro" id="IPR036465">
    <property type="entry name" value="vWFA_dom_sf"/>
</dbReference>
<feature type="transmembrane region" description="Helical" evidence="1">
    <location>
        <begin position="6"/>
        <end position="23"/>
    </location>
</feature>
<dbReference type="InterPro" id="IPR002035">
    <property type="entry name" value="VWF_A"/>
</dbReference>
<name>B0VJ57_CLOAI</name>
<protein>
    <recommendedName>
        <fullName evidence="2">VWFA domain-containing protein</fullName>
    </recommendedName>
</protein>
<dbReference type="RefSeq" id="WP_015425116.1">
    <property type="nucleotide sequence ID" value="NC_020449.1"/>
</dbReference>